<accession>A0A643BPU3</accession>
<gene>
    <name evidence="1" type="ORF">E2I00_013448</name>
</gene>
<protein>
    <submittedName>
        <fullName evidence="1">Uncharacterized protein</fullName>
    </submittedName>
</protein>
<keyword evidence="2" id="KW-1185">Reference proteome</keyword>
<evidence type="ECO:0000313" key="1">
    <source>
        <dbReference type="EMBL" id="KAB0389728.1"/>
    </source>
</evidence>
<dbReference type="AlphaFoldDB" id="A0A643BPU3"/>
<organism evidence="1 2">
    <name type="scientific">Balaenoptera physalus</name>
    <name type="common">Fin whale</name>
    <name type="synonym">Balaena physalus</name>
    <dbReference type="NCBI Taxonomy" id="9770"/>
    <lineage>
        <taxon>Eukaryota</taxon>
        <taxon>Metazoa</taxon>
        <taxon>Chordata</taxon>
        <taxon>Craniata</taxon>
        <taxon>Vertebrata</taxon>
        <taxon>Euteleostomi</taxon>
        <taxon>Mammalia</taxon>
        <taxon>Eutheria</taxon>
        <taxon>Laurasiatheria</taxon>
        <taxon>Artiodactyla</taxon>
        <taxon>Whippomorpha</taxon>
        <taxon>Cetacea</taxon>
        <taxon>Mysticeti</taxon>
        <taxon>Balaenopteridae</taxon>
        <taxon>Balaenoptera</taxon>
    </lineage>
</organism>
<sequence>MASVIAFPWCTCTTWLPCGSSVSPEEKATEG</sequence>
<dbReference type="Proteomes" id="UP000437017">
    <property type="component" value="Unassembled WGS sequence"/>
</dbReference>
<name>A0A643BPU3_BALPH</name>
<proteinExistence type="predicted"/>
<comment type="caution">
    <text evidence="1">The sequence shown here is derived from an EMBL/GenBank/DDBJ whole genome shotgun (WGS) entry which is preliminary data.</text>
</comment>
<evidence type="ECO:0000313" key="2">
    <source>
        <dbReference type="Proteomes" id="UP000437017"/>
    </source>
</evidence>
<dbReference type="EMBL" id="SGJD01006617">
    <property type="protein sequence ID" value="KAB0389728.1"/>
    <property type="molecule type" value="Genomic_DNA"/>
</dbReference>
<reference evidence="1 2" key="1">
    <citation type="journal article" date="2019" name="PLoS ONE">
        <title>Genomic analyses reveal an absence of contemporary introgressive admixture between fin whales and blue whales, despite known hybrids.</title>
        <authorList>
            <person name="Westbury M.V."/>
            <person name="Petersen B."/>
            <person name="Lorenzen E.D."/>
        </authorList>
    </citation>
    <scope>NUCLEOTIDE SEQUENCE [LARGE SCALE GENOMIC DNA]</scope>
    <source>
        <strain evidence="1">FinWhale-01</strain>
    </source>
</reference>